<feature type="region of interest" description="Disordered" evidence="6">
    <location>
        <begin position="1"/>
        <end position="21"/>
    </location>
</feature>
<dbReference type="GO" id="GO:0005730">
    <property type="term" value="C:nucleolus"/>
    <property type="evidence" value="ECO:0007669"/>
    <property type="project" value="TreeGrafter"/>
</dbReference>
<organism evidence="8 9">
    <name type="scientific">Trichonephila inaurata madagascariensis</name>
    <dbReference type="NCBI Taxonomy" id="2747483"/>
    <lineage>
        <taxon>Eukaryota</taxon>
        <taxon>Metazoa</taxon>
        <taxon>Ecdysozoa</taxon>
        <taxon>Arthropoda</taxon>
        <taxon>Chelicerata</taxon>
        <taxon>Arachnida</taxon>
        <taxon>Araneae</taxon>
        <taxon>Araneomorphae</taxon>
        <taxon>Entelegynae</taxon>
        <taxon>Araneoidea</taxon>
        <taxon>Nephilidae</taxon>
        <taxon>Trichonephila</taxon>
        <taxon>Trichonephila inaurata</taxon>
    </lineage>
</organism>
<keyword evidence="9" id="KW-1185">Reference proteome</keyword>
<keyword evidence="3 5" id="KW-0863">Zinc-finger</keyword>
<keyword evidence="4" id="KW-0862">Zinc</keyword>
<dbReference type="OrthoDB" id="3863715at2759"/>
<dbReference type="Gene3D" id="4.10.60.10">
    <property type="entry name" value="Zinc finger, CCHC-type"/>
    <property type="match status" value="2"/>
</dbReference>
<dbReference type="InterPro" id="IPR036875">
    <property type="entry name" value="Znf_CCHC_sf"/>
</dbReference>
<dbReference type="SMART" id="SM00343">
    <property type="entry name" value="ZnF_C2HC"/>
    <property type="match status" value="4"/>
</dbReference>
<dbReference type="EMBL" id="BMAV01020630">
    <property type="protein sequence ID" value="GFY74246.1"/>
    <property type="molecule type" value="Genomic_DNA"/>
</dbReference>
<dbReference type="GO" id="GO:0003676">
    <property type="term" value="F:nucleic acid binding"/>
    <property type="evidence" value="ECO:0007669"/>
    <property type="project" value="InterPro"/>
</dbReference>
<evidence type="ECO:0000256" key="1">
    <source>
        <dbReference type="ARBA" id="ARBA00022723"/>
    </source>
</evidence>
<evidence type="ECO:0000259" key="7">
    <source>
        <dbReference type="PROSITE" id="PS50158"/>
    </source>
</evidence>
<dbReference type="Pfam" id="PF00098">
    <property type="entry name" value="zf-CCHC"/>
    <property type="match status" value="3"/>
</dbReference>
<evidence type="ECO:0000256" key="6">
    <source>
        <dbReference type="SAM" id="MobiDB-lite"/>
    </source>
</evidence>
<dbReference type="Proteomes" id="UP000886998">
    <property type="component" value="Unassembled WGS sequence"/>
</dbReference>
<accession>A0A8X6YJT8</accession>
<feature type="compositionally biased region" description="Polar residues" evidence="6">
    <location>
        <begin position="1"/>
        <end position="11"/>
    </location>
</feature>
<keyword evidence="2" id="KW-0677">Repeat</keyword>
<dbReference type="InterPro" id="IPR042246">
    <property type="entry name" value="ZCCHC9"/>
</dbReference>
<keyword evidence="1" id="KW-0479">Metal-binding</keyword>
<proteinExistence type="predicted"/>
<dbReference type="PANTHER" id="PTHR46242:SF1">
    <property type="entry name" value="ZINC FINGER CCHC DOMAIN-CONTAINING PROTEIN 9"/>
    <property type="match status" value="1"/>
</dbReference>
<evidence type="ECO:0000256" key="5">
    <source>
        <dbReference type="PROSITE-ProRule" id="PRU00047"/>
    </source>
</evidence>
<reference evidence="8" key="1">
    <citation type="submission" date="2020-08" db="EMBL/GenBank/DDBJ databases">
        <title>Multicomponent nature underlies the extraordinary mechanical properties of spider dragline silk.</title>
        <authorList>
            <person name="Kono N."/>
            <person name="Nakamura H."/>
            <person name="Mori M."/>
            <person name="Yoshida Y."/>
            <person name="Ohtoshi R."/>
            <person name="Malay A.D."/>
            <person name="Moran D.A.P."/>
            <person name="Tomita M."/>
            <person name="Numata K."/>
            <person name="Arakawa K."/>
        </authorList>
    </citation>
    <scope>NUCLEOTIDE SEQUENCE</scope>
</reference>
<feature type="domain" description="CCHC-type" evidence="7">
    <location>
        <begin position="57"/>
        <end position="71"/>
    </location>
</feature>
<evidence type="ECO:0000313" key="8">
    <source>
        <dbReference type="EMBL" id="GFY74246.1"/>
    </source>
</evidence>
<feature type="domain" description="CCHC-type" evidence="7">
    <location>
        <begin position="109"/>
        <end position="124"/>
    </location>
</feature>
<evidence type="ECO:0000256" key="2">
    <source>
        <dbReference type="ARBA" id="ARBA00022737"/>
    </source>
</evidence>
<evidence type="ECO:0000313" key="9">
    <source>
        <dbReference type="Proteomes" id="UP000886998"/>
    </source>
</evidence>
<dbReference type="PANTHER" id="PTHR46242">
    <property type="entry name" value="ZINC FINGER CCHC DOMAIN-CONTAINING PROTEIN 9 ZCCHC9"/>
    <property type="match status" value="1"/>
</dbReference>
<evidence type="ECO:0000256" key="3">
    <source>
        <dbReference type="ARBA" id="ARBA00022771"/>
    </source>
</evidence>
<dbReference type="PROSITE" id="PS50158">
    <property type="entry name" value="ZF_CCHC"/>
    <property type="match status" value="2"/>
</dbReference>
<name>A0A8X6YJT8_9ARAC</name>
<dbReference type="GO" id="GO:0008270">
    <property type="term" value="F:zinc ion binding"/>
    <property type="evidence" value="ECO:0007669"/>
    <property type="project" value="UniProtKB-KW"/>
</dbReference>
<evidence type="ECO:0000256" key="4">
    <source>
        <dbReference type="ARBA" id="ARBA00022833"/>
    </source>
</evidence>
<gene>
    <name evidence="8" type="primary">NCL1_27421</name>
    <name evidence="8" type="ORF">TNIN_193211</name>
</gene>
<dbReference type="AlphaFoldDB" id="A0A8X6YJT8"/>
<comment type="caution">
    <text evidence="8">The sequence shown here is derived from an EMBL/GenBank/DDBJ whole genome shotgun (WGS) entry which is preliminary data.</text>
</comment>
<protein>
    <submittedName>
        <fullName evidence="8">Zinc finger CCHC domain-containing protein 9</fullName>
    </submittedName>
</protein>
<dbReference type="FunFam" id="4.10.60.10:FF:000091">
    <property type="entry name" value="Zinc finger CCHC-type-containing 9"/>
    <property type="match status" value="1"/>
</dbReference>
<dbReference type="SUPFAM" id="SSF57756">
    <property type="entry name" value="Retrovirus zinc finger-like domains"/>
    <property type="match status" value="2"/>
</dbReference>
<dbReference type="InterPro" id="IPR001878">
    <property type="entry name" value="Znf_CCHC"/>
</dbReference>
<sequence>MTRTTRVGSSQRHFRTPGNATPWKKFFDNLQSGSKDSNINQVNSGRIRKRKRVQQTCFNCGKKGHVLADCPMPTRDSELETGICFKCGYAQHSSVECLKKIKGYPLANCLICRKKGHISRDCPQNKNGLYPQGGMCSLCGSVDHFKKDCKKQKKIREEKIITVGTINEVRSMDEEITHIQNEKTEEKKEKKKPKIVKFL</sequence>